<gene>
    <name evidence="7" type="ORF">GRI65_05310</name>
</gene>
<dbReference type="OrthoDB" id="9795496at2"/>
<comment type="subcellular location">
    <subcellularLocation>
        <location evidence="1">Membrane</location>
        <topology evidence="1">Multi-pass membrane protein</topology>
    </subcellularLocation>
</comment>
<dbReference type="PANTHER" id="PTHR10057">
    <property type="entry name" value="PERIPHERAL-TYPE BENZODIAZEPINE RECEPTOR"/>
    <property type="match status" value="1"/>
</dbReference>
<sequence>MSFEVIFAIAWATILAAGGGALTKIDEWYYNLKKPSWQPPNWLFGPAWTIILGLAAWAFVIAWRSTDDAGDHGILITLYAVNFVFHFLWSPLFFKARRPDWALVEVPFLWASVLALIIGLAQWSSFAAWLIAPYFLWVTFASALNAKIVTLNRPFGTPHADEREAGT</sequence>
<keyword evidence="3 6" id="KW-0812">Transmembrane</keyword>
<dbReference type="PANTHER" id="PTHR10057:SF0">
    <property type="entry name" value="TRANSLOCATOR PROTEIN"/>
    <property type="match status" value="1"/>
</dbReference>
<organism evidence="7 8">
    <name type="scientific">Allopontixanthobacter sediminis</name>
    <dbReference type="NCBI Taxonomy" id="1689985"/>
    <lineage>
        <taxon>Bacteria</taxon>
        <taxon>Pseudomonadati</taxon>
        <taxon>Pseudomonadota</taxon>
        <taxon>Alphaproteobacteria</taxon>
        <taxon>Sphingomonadales</taxon>
        <taxon>Erythrobacteraceae</taxon>
        <taxon>Allopontixanthobacter</taxon>
    </lineage>
</organism>
<dbReference type="Proteomes" id="UP000431922">
    <property type="component" value="Unassembled WGS sequence"/>
</dbReference>
<reference evidence="7 8" key="1">
    <citation type="submission" date="2019-12" db="EMBL/GenBank/DDBJ databases">
        <title>Genomic-based taxomic classification of the family Erythrobacteraceae.</title>
        <authorList>
            <person name="Xu L."/>
        </authorList>
    </citation>
    <scope>NUCLEOTIDE SEQUENCE [LARGE SCALE GENOMIC DNA]</scope>
    <source>
        <strain evidence="7 8">KCTC 42453</strain>
    </source>
</reference>
<dbReference type="Gene3D" id="1.20.1260.100">
    <property type="entry name" value="TspO/MBR protein"/>
    <property type="match status" value="1"/>
</dbReference>
<keyword evidence="4 6" id="KW-1133">Transmembrane helix</keyword>
<evidence type="ECO:0000256" key="4">
    <source>
        <dbReference type="ARBA" id="ARBA00022989"/>
    </source>
</evidence>
<accession>A0A845AWF7</accession>
<feature type="transmembrane region" description="Helical" evidence="6">
    <location>
        <begin position="126"/>
        <end position="144"/>
    </location>
</feature>
<dbReference type="FunFam" id="1.20.1260.100:FF:000001">
    <property type="entry name" value="translocator protein 2"/>
    <property type="match status" value="1"/>
</dbReference>
<evidence type="ECO:0000313" key="7">
    <source>
        <dbReference type="EMBL" id="MXP43873.1"/>
    </source>
</evidence>
<protein>
    <submittedName>
        <fullName evidence="7">Tryptophan-rich sensory protein</fullName>
    </submittedName>
</protein>
<dbReference type="RefSeq" id="WP_160755434.1">
    <property type="nucleotide sequence ID" value="NZ_WTYL01000001.1"/>
</dbReference>
<dbReference type="InterPro" id="IPR038330">
    <property type="entry name" value="TspO/MBR-related_sf"/>
</dbReference>
<feature type="transmembrane region" description="Helical" evidence="6">
    <location>
        <begin position="74"/>
        <end position="94"/>
    </location>
</feature>
<feature type="transmembrane region" description="Helical" evidence="6">
    <location>
        <begin position="101"/>
        <end position="120"/>
    </location>
</feature>
<name>A0A845AWF7_9SPHN</name>
<dbReference type="PIRSF" id="PIRSF005859">
    <property type="entry name" value="PBR"/>
    <property type="match status" value="1"/>
</dbReference>
<feature type="transmembrane region" description="Helical" evidence="6">
    <location>
        <begin position="42"/>
        <end position="62"/>
    </location>
</feature>
<keyword evidence="8" id="KW-1185">Reference proteome</keyword>
<proteinExistence type="inferred from homology"/>
<dbReference type="CDD" id="cd15904">
    <property type="entry name" value="TSPO_MBR"/>
    <property type="match status" value="1"/>
</dbReference>
<dbReference type="Pfam" id="PF03073">
    <property type="entry name" value="TspO_MBR"/>
    <property type="match status" value="1"/>
</dbReference>
<evidence type="ECO:0000313" key="8">
    <source>
        <dbReference type="Proteomes" id="UP000431922"/>
    </source>
</evidence>
<comment type="similarity">
    <text evidence="2">Belongs to the TspO/BZRP family.</text>
</comment>
<dbReference type="GO" id="GO:0016020">
    <property type="term" value="C:membrane"/>
    <property type="evidence" value="ECO:0007669"/>
    <property type="project" value="UniProtKB-SubCell"/>
</dbReference>
<evidence type="ECO:0000256" key="1">
    <source>
        <dbReference type="ARBA" id="ARBA00004141"/>
    </source>
</evidence>
<keyword evidence="5 6" id="KW-0472">Membrane</keyword>
<evidence type="ECO:0000256" key="6">
    <source>
        <dbReference type="SAM" id="Phobius"/>
    </source>
</evidence>
<dbReference type="GO" id="GO:0033013">
    <property type="term" value="P:tetrapyrrole metabolic process"/>
    <property type="evidence" value="ECO:0007669"/>
    <property type="project" value="UniProtKB-ARBA"/>
</dbReference>
<comment type="caution">
    <text evidence="7">The sequence shown here is derived from an EMBL/GenBank/DDBJ whole genome shotgun (WGS) entry which is preliminary data.</text>
</comment>
<dbReference type="AlphaFoldDB" id="A0A845AWF7"/>
<feature type="transmembrane region" description="Helical" evidence="6">
    <location>
        <begin position="6"/>
        <end position="22"/>
    </location>
</feature>
<evidence type="ECO:0000256" key="3">
    <source>
        <dbReference type="ARBA" id="ARBA00022692"/>
    </source>
</evidence>
<evidence type="ECO:0000256" key="5">
    <source>
        <dbReference type="ARBA" id="ARBA00023136"/>
    </source>
</evidence>
<evidence type="ECO:0000256" key="2">
    <source>
        <dbReference type="ARBA" id="ARBA00007524"/>
    </source>
</evidence>
<dbReference type="InterPro" id="IPR004307">
    <property type="entry name" value="TspO_MBR"/>
</dbReference>
<dbReference type="EMBL" id="WTYL01000001">
    <property type="protein sequence ID" value="MXP43873.1"/>
    <property type="molecule type" value="Genomic_DNA"/>
</dbReference>